<sequence>MREEHGAVTAEYAIVILAAVAFAGLLVAIMQSAEIRGMLVELVENALGSSE</sequence>
<proteinExistence type="predicted"/>
<dbReference type="InterPro" id="IPR025338">
    <property type="entry name" value="DUF4244"/>
</dbReference>
<comment type="caution">
    <text evidence="2">The sequence shown here is derived from an EMBL/GenBank/DDBJ whole genome shotgun (WGS) entry which is preliminary data.</text>
</comment>
<dbReference type="Proteomes" id="UP001646141">
    <property type="component" value="Unassembled WGS sequence"/>
</dbReference>
<keyword evidence="1" id="KW-0812">Transmembrane</keyword>
<name>A0ABS1SMD7_9MICO</name>
<evidence type="ECO:0000313" key="2">
    <source>
        <dbReference type="EMBL" id="MBL3688760.1"/>
    </source>
</evidence>
<feature type="transmembrane region" description="Helical" evidence="1">
    <location>
        <begin position="12"/>
        <end position="30"/>
    </location>
</feature>
<evidence type="ECO:0000313" key="3">
    <source>
        <dbReference type="Proteomes" id="UP001646141"/>
    </source>
</evidence>
<keyword evidence="3" id="KW-1185">Reference proteome</keyword>
<protein>
    <submittedName>
        <fullName evidence="2">DUF4244 domain-containing protein</fullName>
    </submittedName>
</protein>
<organism evidence="2 3">
    <name type="scientific">Leucobacter chromiireducens subsp. chromiireducens</name>
    <dbReference type="NCBI Taxonomy" id="660067"/>
    <lineage>
        <taxon>Bacteria</taxon>
        <taxon>Bacillati</taxon>
        <taxon>Actinomycetota</taxon>
        <taxon>Actinomycetes</taxon>
        <taxon>Micrococcales</taxon>
        <taxon>Microbacteriaceae</taxon>
        <taxon>Leucobacter</taxon>
    </lineage>
</organism>
<dbReference type="EMBL" id="QYAD01000001">
    <property type="protein sequence ID" value="MBL3688760.1"/>
    <property type="molecule type" value="Genomic_DNA"/>
</dbReference>
<dbReference type="Pfam" id="PF14029">
    <property type="entry name" value="DUF4244"/>
    <property type="match status" value="1"/>
</dbReference>
<keyword evidence="1" id="KW-0472">Membrane</keyword>
<evidence type="ECO:0000256" key="1">
    <source>
        <dbReference type="SAM" id="Phobius"/>
    </source>
</evidence>
<reference evidence="2 3" key="1">
    <citation type="submission" date="2018-09" db="EMBL/GenBank/DDBJ databases">
        <title>Comparative genomics of Leucobacter spp.</title>
        <authorList>
            <person name="Reis A.C."/>
            <person name="Kolvenbach B.A."/>
            <person name="Corvini P.F.X."/>
            <person name="Nunes O.C."/>
        </authorList>
    </citation>
    <scope>NUCLEOTIDE SEQUENCE [LARGE SCALE GENOMIC DNA]</scope>
    <source>
        <strain evidence="2 3">L-1</strain>
    </source>
</reference>
<keyword evidence="1" id="KW-1133">Transmembrane helix</keyword>
<accession>A0ABS1SMD7</accession>
<gene>
    <name evidence="2" type="ORF">D3226_02140</name>
</gene>